<evidence type="ECO:0000256" key="1">
    <source>
        <dbReference type="SAM" id="MobiDB-lite"/>
    </source>
</evidence>
<dbReference type="AlphaFoldDB" id="A0A150S4Y0"/>
<sequence length="192" mass="20639">MRYPDRDDPVVEFLTQALALAPEDVETLVALGDAHHTRGRVDDAERWARAALEAASEHADALVLLGHVLLRRGHVRGAREHAVWAFRTEVTDPDAPRLLAAIKARESLLLGLWFRVSSVLAALGPPAMLVLLATRAARPSSIGAASRRPGNARRHGLATGRGGAGRQGWSVRRLAGPLPCRLESRAGRPTSA</sequence>
<organism evidence="2 3">
    <name type="scientific">Sorangium cellulosum</name>
    <name type="common">Polyangium cellulosum</name>
    <dbReference type="NCBI Taxonomy" id="56"/>
    <lineage>
        <taxon>Bacteria</taxon>
        <taxon>Pseudomonadati</taxon>
        <taxon>Myxococcota</taxon>
        <taxon>Polyangia</taxon>
        <taxon>Polyangiales</taxon>
        <taxon>Polyangiaceae</taxon>
        <taxon>Sorangium</taxon>
    </lineage>
</organism>
<dbReference type="Proteomes" id="UP000075515">
    <property type="component" value="Unassembled WGS sequence"/>
</dbReference>
<gene>
    <name evidence="2" type="ORF">BE18_14340</name>
</gene>
<protein>
    <recommendedName>
        <fullName evidence="4">Tetratricopeptide repeat protein</fullName>
    </recommendedName>
</protein>
<comment type="caution">
    <text evidence="2">The sequence shown here is derived from an EMBL/GenBank/DDBJ whole genome shotgun (WGS) entry which is preliminary data.</text>
</comment>
<name>A0A150S4Y0_SORCE</name>
<evidence type="ECO:0000313" key="3">
    <source>
        <dbReference type="Proteomes" id="UP000075515"/>
    </source>
</evidence>
<dbReference type="InterPro" id="IPR011990">
    <property type="entry name" value="TPR-like_helical_dom_sf"/>
</dbReference>
<reference evidence="2 3" key="1">
    <citation type="submission" date="2014-02" db="EMBL/GenBank/DDBJ databases">
        <title>The small core and large imbalanced accessory genome model reveals a collaborative survival strategy of Sorangium cellulosum strains in nature.</title>
        <authorList>
            <person name="Han K."/>
            <person name="Peng R."/>
            <person name="Blom J."/>
            <person name="Li Y.-Z."/>
        </authorList>
    </citation>
    <scope>NUCLEOTIDE SEQUENCE [LARGE SCALE GENOMIC DNA]</scope>
    <source>
        <strain evidence="2 3">So0149</strain>
    </source>
</reference>
<dbReference type="EMBL" id="JEMC01002330">
    <property type="protein sequence ID" value="KYF88665.1"/>
    <property type="molecule type" value="Genomic_DNA"/>
</dbReference>
<accession>A0A150S4Y0</accession>
<dbReference type="Gene3D" id="1.25.40.10">
    <property type="entry name" value="Tetratricopeptide repeat domain"/>
    <property type="match status" value="1"/>
</dbReference>
<evidence type="ECO:0000313" key="2">
    <source>
        <dbReference type="EMBL" id="KYF88665.1"/>
    </source>
</evidence>
<dbReference type="SUPFAM" id="SSF48452">
    <property type="entry name" value="TPR-like"/>
    <property type="match status" value="1"/>
</dbReference>
<proteinExistence type="predicted"/>
<feature type="region of interest" description="Disordered" evidence="1">
    <location>
        <begin position="142"/>
        <end position="169"/>
    </location>
</feature>
<evidence type="ECO:0008006" key="4">
    <source>
        <dbReference type="Google" id="ProtNLM"/>
    </source>
</evidence>